<sequence length="109" mass="12807">MNNDFNSGVCNRNHFNVNRVLQTIKTFQGKPYRHYCAACFFEAGFLDGAFCRGDLFNSYYGEIKESQGNEFDQRHKDPREAYYKGYELGLAISEHLMYEISQRYPSDFD</sequence>
<proteinExistence type="predicted"/>
<name>A0A9D9D9T5_9GAMM</name>
<gene>
    <name evidence="1" type="ORF">IAB19_01335</name>
</gene>
<evidence type="ECO:0000313" key="2">
    <source>
        <dbReference type="Proteomes" id="UP000823631"/>
    </source>
</evidence>
<evidence type="ECO:0000313" key="1">
    <source>
        <dbReference type="EMBL" id="MBO8415007.1"/>
    </source>
</evidence>
<dbReference type="EMBL" id="JADINH010000023">
    <property type="protein sequence ID" value="MBO8415007.1"/>
    <property type="molecule type" value="Genomic_DNA"/>
</dbReference>
<protein>
    <submittedName>
        <fullName evidence="1">Uncharacterized protein</fullName>
    </submittedName>
</protein>
<reference evidence="1" key="1">
    <citation type="submission" date="2020-10" db="EMBL/GenBank/DDBJ databases">
        <authorList>
            <person name="Gilroy R."/>
        </authorList>
    </citation>
    <scope>NUCLEOTIDE SEQUENCE</scope>
    <source>
        <strain evidence="1">17213</strain>
    </source>
</reference>
<reference evidence="1" key="2">
    <citation type="journal article" date="2021" name="PeerJ">
        <title>Extensive microbial diversity within the chicken gut microbiome revealed by metagenomics and culture.</title>
        <authorList>
            <person name="Gilroy R."/>
            <person name="Ravi A."/>
            <person name="Getino M."/>
            <person name="Pursley I."/>
            <person name="Horton D.L."/>
            <person name="Alikhan N.F."/>
            <person name="Baker D."/>
            <person name="Gharbi K."/>
            <person name="Hall N."/>
            <person name="Watson M."/>
            <person name="Adriaenssens E.M."/>
            <person name="Foster-Nyarko E."/>
            <person name="Jarju S."/>
            <person name="Secka A."/>
            <person name="Antonio M."/>
            <person name="Oren A."/>
            <person name="Chaudhuri R.R."/>
            <person name="La Ragione R."/>
            <person name="Hildebrand F."/>
            <person name="Pallen M.J."/>
        </authorList>
    </citation>
    <scope>NUCLEOTIDE SEQUENCE</scope>
    <source>
        <strain evidence="1">17213</strain>
    </source>
</reference>
<dbReference type="AlphaFoldDB" id="A0A9D9D9T5"/>
<comment type="caution">
    <text evidence="1">The sequence shown here is derived from an EMBL/GenBank/DDBJ whole genome shotgun (WGS) entry which is preliminary data.</text>
</comment>
<organism evidence="1 2">
    <name type="scientific">Candidatus Avisuccinivibrio stercorigallinarum</name>
    <dbReference type="NCBI Taxonomy" id="2840704"/>
    <lineage>
        <taxon>Bacteria</taxon>
        <taxon>Pseudomonadati</taxon>
        <taxon>Pseudomonadota</taxon>
        <taxon>Gammaproteobacteria</taxon>
        <taxon>Aeromonadales</taxon>
        <taxon>Succinivibrionaceae</taxon>
        <taxon>Succinivibrionaceae incertae sedis</taxon>
        <taxon>Candidatus Avisuccinivibrio</taxon>
    </lineage>
</organism>
<accession>A0A9D9D9T5</accession>
<dbReference type="Proteomes" id="UP000823631">
    <property type="component" value="Unassembled WGS sequence"/>
</dbReference>